<dbReference type="Proteomes" id="UP000179627">
    <property type="component" value="Unassembled WGS sequence"/>
</dbReference>
<protein>
    <submittedName>
        <fullName evidence="1">Uncharacterized protein</fullName>
    </submittedName>
</protein>
<gene>
    <name evidence="1" type="ORF">CC117_04580</name>
</gene>
<evidence type="ECO:0000313" key="1">
    <source>
        <dbReference type="EMBL" id="OHV35889.1"/>
    </source>
</evidence>
<dbReference type="AlphaFoldDB" id="A0A1S1QQP7"/>
<name>A0A1S1QQP7_9ACTN</name>
<reference evidence="2" key="1">
    <citation type="submission" date="2016-07" db="EMBL/GenBank/DDBJ databases">
        <title>Sequence Frankia sp. strain CcI1.17.</title>
        <authorList>
            <person name="Ghodhbane-Gtari F."/>
            <person name="Swanson E."/>
            <person name="Gueddou A."/>
            <person name="Morris K."/>
            <person name="Hezbri K."/>
            <person name="Ktari A."/>
            <person name="Nouioui I."/>
            <person name="Abebe-Akele F."/>
            <person name="Simpson S."/>
            <person name="Thomas K."/>
            <person name="Gtari M."/>
            <person name="Tisa L.S."/>
            <person name="Hurst S."/>
        </authorList>
    </citation>
    <scope>NUCLEOTIDE SEQUENCE [LARGE SCALE GENOMIC DNA]</scope>
    <source>
        <strain evidence="2">Cc1.17</strain>
    </source>
</reference>
<comment type="caution">
    <text evidence="1">The sequence shown here is derived from an EMBL/GenBank/DDBJ whole genome shotgun (WGS) entry which is preliminary data.</text>
</comment>
<dbReference type="OrthoDB" id="4553959at2"/>
<accession>A0A1S1QQP7</accession>
<organism evidence="1 2">
    <name type="scientific">Parafrankia colletiae</name>
    <dbReference type="NCBI Taxonomy" id="573497"/>
    <lineage>
        <taxon>Bacteria</taxon>
        <taxon>Bacillati</taxon>
        <taxon>Actinomycetota</taxon>
        <taxon>Actinomycetes</taxon>
        <taxon>Frankiales</taxon>
        <taxon>Frankiaceae</taxon>
        <taxon>Parafrankia</taxon>
    </lineage>
</organism>
<keyword evidence="2" id="KW-1185">Reference proteome</keyword>
<proteinExistence type="predicted"/>
<dbReference type="EMBL" id="MBLM01000119">
    <property type="protein sequence ID" value="OHV35889.1"/>
    <property type="molecule type" value="Genomic_DNA"/>
</dbReference>
<evidence type="ECO:0000313" key="2">
    <source>
        <dbReference type="Proteomes" id="UP000179627"/>
    </source>
</evidence>
<sequence>MGAVLDEACGAAGVQRVHWVPWPEGGELGVFPPGIDEGRVVAAFTRELCRAVAQVNDAQVNDVRAGGDRVGGDRVGCGAVRLRLRVALHQGITRCDEGGYSGRAVVKACQLLDAEVLRRELAASPGDDLAFIVSAELFDDVVGEDHADLRRSEFRQVTVPGPLAGPDLLAWVSTRRSPAPVGGTAAPW</sequence>